<keyword evidence="3" id="KW-1185">Reference proteome</keyword>
<organism evidence="2 3">
    <name type="scientific">Aldrovandia affinis</name>
    <dbReference type="NCBI Taxonomy" id="143900"/>
    <lineage>
        <taxon>Eukaryota</taxon>
        <taxon>Metazoa</taxon>
        <taxon>Chordata</taxon>
        <taxon>Craniata</taxon>
        <taxon>Vertebrata</taxon>
        <taxon>Euteleostomi</taxon>
        <taxon>Actinopterygii</taxon>
        <taxon>Neopterygii</taxon>
        <taxon>Teleostei</taxon>
        <taxon>Notacanthiformes</taxon>
        <taxon>Halosauridae</taxon>
        <taxon>Aldrovandia</taxon>
    </lineage>
</organism>
<feature type="compositionally biased region" description="Polar residues" evidence="1">
    <location>
        <begin position="8"/>
        <end position="26"/>
    </location>
</feature>
<evidence type="ECO:0000313" key="2">
    <source>
        <dbReference type="EMBL" id="KAJ8409116.1"/>
    </source>
</evidence>
<feature type="region of interest" description="Disordered" evidence="1">
    <location>
        <begin position="118"/>
        <end position="186"/>
    </location>
</feature>
<comment type="caution">
    <text evidence="2">The sequence shown here is derived from an EMBL/GenBank/DDBJ whole genome shotgun (WGS) entry which is preliminary data.</text>
</comment>
<dbReference type="AlphaFoldDB" id="A0AAD7SWK2"/>
<evidence type="ECO:0000256" key="1">
    <source>
        <dbReference type="SAM" id="MobiDB-lite"/>
    </source>
</evidence>
<name>A0AAD7SWK2_9TELE</name>
<accession>A0AAD7SWK2</accession>
<dbReference type="Proteomes" id="UP001221898">
    <property type="component" value="Unassembled WGS sequence"/>
</dbReference>
<proteinExistence type="predicted"/>
<protein>
    <submittedName>
        <fullName evidence="2">Uncharacterized protein</fullName>
    </submittedName>
</protein>
<dbReference type="EMBL" id="JAINUG010000032">
    <property type="protein sequence ID" value="KAJ8409116.1"/>
    <property type="molecule type" value="Genomic_DNA"/>
</dbReference>
<gene>
    <name evidence="2" type="ORF">AAFF_G00241370</name>
</gene>
<feature type="compositionally biased region" description="Low complexity" evidence="1">
    <location>
        <begin position="118"/>
        <end position="135"/>
    </location>
</feature>
<feature type="region of interest" description="Disordered" evidence="1">
    <location>
        <begin position="1"/>
        <end position="46"/>
    </location>
</feature>
<sequence>MAQPFRPRTSNLALTQQSWPPKTPSRTVRPRPAREGNPPGSRRPVKYLLPTPVAAVTAATSTRWPAGSSLARCPSQVRVPAQTEGQLLVPQARVARASPRTFPRGRAKETHALCGNAARDPQASPAAAALPQRAAMHSASAPITPPTEQGWGGRRGRSVGAAAASEFTAPDSTEAVTQKLKEWPGR</sequence>
<reference evidence="2" key="1">
    <citation type="journal article" date="2023" name="Science">
        <title>Genome structures resolve the early diversification of teleost fishes.</title>
        <authorList>
            <person name="Parey E."/>
            <person name="Louis A."/>
            <person name="Montfort J."/>
            <person name="Bouchez O."/>
            <person name="Roques C."/>
            <person name="Iampietro C."/>
            <person name="Lluch J."/>
            <person name="Castinel A."/>
            <person name="Donnadieu C."/>
            <person name="Desvignes T."/>
            <person name="Floi Bucao C."/>
            <person name="Jouanno E."/>
            <person name="Wen M."/>
            <person name="Mejri S."/>
            <person name="Dirks R."/>
            <person name="Jansen H."/>
            <person name="Henkel C."/>
            <person name="Chen W.J."/>
            <person name="Zahm M."/>
            <person name="Cabau C."/>
            <person name="Klopp C."/>
            <person name="Thompson A.W."/>
            <person name="Robinson-Rechavi M."/>
            <person name="Braasch I."/>
            <person name="Lecointre G."/>
            <person name="Bobe J."/>
            <person name="Postlethwait J.H."/>
            <person name="Berthelot C."/>
            <person name="Roest Crollius H."/>
            <person name="Guiguen Y."/>
        </authorList>
    </citation>
    <scope>NUCLEOTIDE SEQUENCE</scope>
    <source>
        <strain evidence="2">NC1722</strain>
    </source>
</reference>
<evidence type="ECO:0000313" key="3">
    <source>
        <dbReference type="Proteomes" id="UP001221898"/>
    </source>
</evidence>